<evidence type="ECO:0000256" key="4">
    <source>
        <dbReference type="ARBA" id="ARBA00022989"/>
    </source>
</evidence>
<dbReference type="GeneID" id="97608342"/>
<comment type="caution">
    <text evidence="7">The sequence shown here is derived from an EMBL/GenBank/DDBJ whole genome shotgun (WGS) entry which is preliminary data.</text>
</comment>
<name>A0A2V2N198_9EURY</name>
<dbReference type="PANTHER" id="PTHR38601">
    <property type="entry name" value="HYDROGENASE-4 COMPONENT E"/>
    <property type="match status" value="1"/>
</dbReference>
<keyword evidence="3 6" id="KW-0812">Transmembrane</keyword>
<proteinExistence type="predicted"/>
<dbReference type="AlphaFoldDB" id="A0A2V2N198"/>
<evidence type="ECO:0000313" key="7">
    <source>
        <dbReference type="EMBL" id="PWR72420.1"/>
    </source>
</evidence>
<dbReference type="Proteomes" id="UP000245934">
    <property type="component" value="Unassembled WGS sequence"/>
</dbReference>
<evidence type="ECO:0000256" key="6">
    <source>
        <dbReference type="SAM" id="Phobius"/>
    </source>
</evidence>
<protein>
    <submittedName>
        <fullName evidence="7">Hydrogenase subunit</fullName>
    </submittedName>
</protein>
<feature type="transmembrane region" description="Helical" evidence="6">
    <location>
        <begin position="160"/>
        <end position="177"/>
    </location>
</feature>
<keyword evidence="4 6" id="KW-1133">Transmembrane helix</keyword>
<evidence type="ECO:0000313" key="8">
    <source>
        <dbReference type="Proteomes" id="UP000245934"/>
    </source>
</evidence>
<feature type="transmembrane region" description="Helical" evidence="6">
    <location>
        <begin position="183"/>
        <end position="206"/>
    </location>
</feature>
<feature type="transmembrane region" description="Helical" evidence="6">
    <location>
        <begin position="38"/>
        <end position="55"/>
    </location>
</feature>
<sequence length="230" mass="25531">MILTEVAPAWIRICLILVLVSGGFLLSSRSLKNLVRTYQLQSFLLVLIALGLVVLEGHTILLLVAALTLISKVFGIPAFIRLIQERMSIQQDLRFSYLRPPGALMLSILIILLVYVCFAQILEKLYAANSLFFLGSVIGVSLVLMGLIAVCTRRMAISKVIGYLSMENGVLVFGLFVTELPFFIEFVIIIDLIILVLLTSIMTVGIDSSIEEYKSRMKEFHLLSEEGGMS</sequence>
<dbReference type="GO" id="GO:0005886">
    <property type="term" value="C:plasma membrane"/>
    <property type="evidence" value="ECO:0007669"/>
    <property type="project" value="UniProtKB-SubCell"/>
</dbReference>
<comment type="subcellular location">
    <subcellularLocation>
        <location evidence="1">Cell membrane</location>
        <topology evidence="1">Multi-pass membrane protein</topology>
    </subcellularLocation>
</comment>
<feature type="transmembrane region" description="Helical" evidence="6">
    <location>
        <begin position="6"/>
        <end position="26"/>
    </location>
</feature>
<evidence type="ECO:0000256" key="1">
    <source>
        <dbReference type="ARBA" id="ARBA00004651"/>
    </source>
</evidence>
<keyword evidence="8" id="KW-1185">Reference proteome</keyword>
<evidence type="ECO:0000256" key="2">
    <source>
        <dbReference type="ARBA" id="ARBA00022475"/>
    </source>
</evidence>
<dbReference type="OrthoDB" id="137723at2157"/>
<keyword evidence="2" id="KW-1003">Cell membrane</keyword>
<reference evidence="7 8" key="1">
    <citation type="submission" date="2018-05" db="EMBL/GenBank/DDBJ databases">
        <title>Draft genome of Methanospirillum stamsii Pt1.</title>
        <authorList>
            <person name="Dueholm M.S."/>
            <person name="Nielsen P.H."/>
            <person name="Bakmann L.F."/>
            <person name="Otzen D.E."/>
        </authorList>
    </citation>
    <scope>NUCLEOTIDE SEQUENCE [LARGE SCALE GENOMIC DNA]</scope>
    <source>
        <strain evidence="7 8">Pt1</strain>
    </source>
</reference>
<evidence type="ECO:0000256" key="3">
    <source>
        <dbReference type="ARBA" id="ARBA00022692"/>
    </source>
</evidence>
<dbReference type="InterPro" id="IPR038730">
    <property type="entry name" value="HyfE-like"/>
</dbReference>
<dbReference type="PANTHER" id="PTHR38601:SF1">
    <property type="entry name" value="HYDROGENASE-4 COMPONENT E"/>
    <property type="match status" value="1"/>
</dbReference>
<gene>
    <name evidence="7" type="ORF">DLD82_12600</name>
</gene>
<dbReference type="EMBL" id="QGMZ01000027">
    <property type="protein sequence ID" value="PWR72420.1"/>
    <property type="molecule type" value="Genomic_DNA"/>
</dbReference>
<evidence type="ECO:0000256" key="5">
    <source>
        <dbReference type="ARBA" id="ARBA00023136"/>
    </source>
</evidence>
<feature type="transmembrane region" description="Helical" evidence="6">
    <location>
        <begin position="61"/>
        <end position="83"/>
    </location>
</feature>
<accession>A0A2V2N198</accession>
<keyword evidence="5 6" id="KW-0472">Membrane</keyword>
<feature type="transmembrane region" description="Helical" evidence="6">
    <location>
        <begin position="128"/>
        <end position="148"/>
    </location>
</feature>
<organism evidence="7 8">
    <name type="scientific">Methanospirillum stamsii</name>
    <dbReference type="NCBI Taxonomy" id="1277351"/>
    <lineage>
        <taxon>Archaea</taxon>
        <taxon>Methanobacteriati</taxon>
        <taxon>Methanobacteriota</taxon>
        <taxon>Stenosarchaea group</taxon>
        <taxon>Methanomicrobia</taxon>
        <taxon>Methanomicrobiales</taxon>
        <taxon>Methanospirillaceae</taxon>
        <taxon>Methanospirillum</taxon>
    </lineage>
</organism>
<feature type="transmembrane region" description="Helical" evidence="6">
    <location>
        <begin position="103"/>
        <end position="122"/>
    </location>
</feature>
<dbReference type="RefSeq" id="WP_109941480.1">
    <property type="nucleotide sequence ID" value="NZ_CP176366.1"/>
</dbReference>